<evidence type="ECO:0000313" key="3">
    <source>
        <dbReference type="Proteomes" id="UP000270094"/>
    </source>
</evidence>
<gene>
    <name evidence="2" type="ORF">SVUK_LOCUS8890</name>
</gene>
<feature type="non-terminal residue" evidence="2">
    <location>
        <position position="100"/>
    </location>
</feature>
<keyword evidence="3" id="KW-1185">Reference proteome</keyword>
<evidence type="ECO:0000259" key="1">
    <source>
        <dbReference type="Pfam" id="PF24567"/>
    </source>
</evidence>
<sequence length="100" mass="11126">MELLLGGFFVALYRSTDNSIPPKVIQTESFPEPTLCNDVNGVCSPILPDFKLAAYAGPFGSEKKAAEFFTAWISSEKHLRLTDTDKGYERVGRELSTKHK</sequence>
<dbReference type="Pfam" id="PF24567">
    <property type="entry name" value="ANKLE2_3rd"/>
    <property type="match status" value="1"/>
</dbReference>
<dbReference type="AlphaFoldDB" id="A0A3P7L348"/>
<dbReference type="InterPro" id="IPR056237">
    <property type="entry name" value="ANKLE2_3rd"/>
</dbReference>
<name>A0A3P7L348_STRVU</name>
<dbReference type="EMBL" id="UYYB01032936">
    <property type="protein sequence ID" value="VDM73892.1"/>
    <property type="molecule type" value="Genomic_DNA"/>
</dbReference>
<evidence type="ECO:0000313" key="2">
    <source>
        <dbReference type="EMBL" id="VDM73892.1"/>
    </source>
</evidence>
<organism evidence="2 3">
    <name type="scientific">Strongylus vulgaris</name>
    <name type="common">Blood worm</name>
    <dbReference type="NCBI Taxonomy" id="40348"/>
    <lineage>
        <taxon>Eukaryota</taxon>
        <taxon>Metazoa</taxon>
        <taxon>Ecdysozoa</taxon>
        <taxon>Nematoda</taxon>
        <taxon>Chromadorea</taxon>
        <taxon>Rhabditida</taxon>
        <taxon>Rhabditina</taxon>
        <taxon>Rhabditomorpha</taxon>
        <taxon>Strongyloidea</taxon>
        <taxon>Strongylidae</taxon>
        <taxon>Strongylus</taxon>
    </lineage>
</organism>
<dbReference type="Proteomes" id="UP000270094">
    <property type="component" value="Unassembled WGS sequence"/>
</dbReference>
<accession>A0A3P7L348</accession>
<dbReference type="OrthoDB" id="7446186at2759"/>
<proteinExistence type="predicted"/>
<protein>
    <recommendedName>
        <fullName evidence="1">ANKLE2 third alpha/beta domain-containing protein</fullName>
    </recommendedName>
</protein>
<feature type="domain" description="ANKLE2 third alpha/beta" evidence="1">
    <location>
        <begin position="8"/>
        <end position="99"/>
    </location>
</feature>
<reference evidence="2 3" key="1">
    <citation type="submission" date="2018-11" db="EMBL/GenBank/DDBJ databases">
        <authorList>
            <consortium name="Pathogen Informatics"/>
        </authorList>
    </citation>
    <scope>NUCLEOTIDE SEQUENCE [LARGE SCALE GENOMIC DNA]</scope>
</reference>